<organism evidence="9 10">
    <name type="scientific">Setaria digitata</name>
    <dbReference type="NCBI Taxonomy" id="48799"/>
    <lineage>
        <taxon>Eukaryota</taxon>
        <taxon>Metazoa</taxon>
        <taxon>Ecdysozoa</taxon>
        <taxon>Nematoda</taxon>
        <taxon>Chromadorea</taxon>
        <taxon>Rhabditida</taxon>
        <taxon>Spirurina</taxon>
        <taxon>Spiruromorpha</taxon>
        <taxon>Filarioidea</taxon>
        <taxon>Setariidae</taxon>
        <taxon>Setaria</taxon>
    </lineage>
</organism>
<accession>A0A915PZR9</accession>
<dbReference type="GO" id="GO:0000408">
    <property type="term" value="C:EKC/KEOPS complex"/>
    <property type="evidence" value="ECO:0007669"/>
    <property type="project" value="TreeGrafter"/>
</dbReference>
<dbReference type="Proteomes" id="UP000887581">
    <property type="component" value="Unplaced"/>
</dbReference>
<evidence type="ECO:0000256" key="1">
    <source>
        <dbReference type="ARBA" id="ARBA00004123"/>
    </source>
</evidence>
<comment type="subcellular location">
    <subcellularLocation>
        <location evidence="2">Cytoplasm</location>
    </subcellularLocation>
    <subcellularLocation>
        <location evidence="1">Nucleus</location>
    </subcellularLocation>
</comment>
<dbReference type="Pfam" id="PF09341">
    <property type="entry name" value="Pcc1"/>
    <property type="match status" value="1"/>
</dbReference>
<proteinExistence type="inferred from homology"/>
<keyword evidence="9" id="KW-1185">Reference proteome</keyword>
<comment type="function">
    <text evidence="7">Component of the EKC/KEOPS complex that is required for the formation of a threonylcarbamoyl group on adenosine at position 37 (t(6)A37) in tRNAs that read codons beginning with adenine. The complex is probably involved in the transfer of the threonylcarbamoyl moiety of threonylcarbamoyl-AMP (TC-AMP) to the N6 group of A37. LAGE3 functions as a dimerization module for the complex.</text>
</comment>
<evidence type="ECO:0000256" key="8">
    <source>
        <dbReference type="ARBA" id="ARBA00076355"/>
    </source>
</evidence>
<evidence type="ECO:0000313" key="10">
    <source>
        <dbReference type="WBParaSite" id="sdigi.contig5.g703.t1"/>
    </source>
</evidence>
<dbReference type="AlphaFoldDB" id="A0A915PZR9"/>
<dbReference type="FunFam" id="3.30.310.50:FF:000005">
    <property type="entry name" value="L antigen family member 3"/>
    <property type="match status" value="1"/>
</dbReference>
<evidence type="ECO:0000256" key="2">
    <source>
        <dbReference type="ARBA" id="ARBA00004496"/>
    </source>
</evidence>
<dbReference type="GO" id="GO:0008033">
    <property type="term" value="P:tRNA processing"/>
    <property type="evidence" value="ECO:0007669"/>
    <property type="project" value="UniProtKB-KW"/>
</dbReference>
<reference evidence="10" key="1">
    <citation type="submission" date="2022-11" db="UniProtKB">
        <authorList>
            <consortium name="WormBaseParasite"/>
        </authorList>
    </citation>
    <scope>IDENTIFICATION</scope>
</reference>
<protein>
    <recommendedName>
        <fullName evidence="8">L antigen family member 3</fullName>
    </recommendedName>
</protein>
<sequence>MFYILISNGSVTRDIKDAGESSNESSLESNNANESHRAILHIDLGSEENAQVVWKSVAVDKEPSRSTAERTYCVRGHHLIVDIVSLDMKYLQKSISNLFDMCYLAKQTIEQVSRYHLKVTSGNGNTTVKRSLKEMKVDNSC</sequence>
<dbReference type="GO" id="GO:0070525">
    <property type="term" value="P:tRNA threonylcarbamoyladenosine metabolic process"/>
    <property type="evidence" value="ECO:0007669"/>
    <property type="project" value="TreeGrafter"/>
</dbReference>
<dbReference type="WBParaSite" id="sdigi.contig5.g703.t1">
    <property type="protein sequence ID" value="sdigi.contig5.g703.t1"/>
    <property type="gene ID" value="sdigi.contig5.g703"/>
</dbReference>
<dbReference type="Gene3D" id="3.30.310.50">
    <property type="entry name" value="Alpha-D-phosphohexomutase, C-terminal domain"/>
    <property type="match status" value="1"/>
</dbReference>
<evidence type="ECO:0000313" key="9">
    <source>
        <dbReference type="Proteomes" id="UP000887581"/>
    </source>
</evidence>
<name>A0A915PZR9_9BILA</name>
<dbReference type="InterPro" id="IPR015419">
    <property type="entry name" value="CTAG/Pcc1"/>
</dbReference>
<evidence type="ECO:0000256" key="6">
    <source>
        <dbReference type="ARBA" id="ARBA00023242"/>
    </source>
</evidence>
<keyword evidence="4" id="KW-0963">Cytoplasm</keyword>
<evidence type="ECO:0000256" key="5">
    <source>
        <dbReference type="ARBA" id="ARBA00022694"/>
    </source>
</evidence>
<keyword evidence="6" id="KW-0539">Nucleus</keyword>
<dbReference type="GO" id="GO:0005737">
    <property type="term" value="C:cytoplasm"/>
    <property type="evidence" value="ECO:0007669"/>
    <property type="project" value="UniProtKB-SubCell"/>
</dbReference>
<evidence type="ECO:0000256" key="4">
    <source>
        <dbReference type="ARBA" id="ARBA00022490"/>
    </source>
</evidence>
<dbReference type="PANTHER" id="PTHR31283">
    <property type="entry name" value="EKC/KEOPS COMPLEX SUBUNIT PCC1 FAMILY MEMBER"/>
    <property type="match status" value="1"/>
</dbReference>
<evidence type="ECO:0000256" key="3">
    <source>
        <dbReference type="ARBA" id="ARBA00007073"/>
    </source>
</evidence>
<comment type="similarity">
    <text evidence="3">Belongs to the CTAG/PCC1 family.</text>
</comment>
<evidence type="ECO:0000256" key="7">
    <source>
        <dbReference type="ARBA" id="ARBA00053047"/>
    </source>
</evidence>
<dbReference type="PANTHER" id="PTHR31283:SF5">
    <property type="entry name" value="EKC_KEOPS COMPLEX SUBUNIT LAGE3"/>
    <property type="match status" value="1"/>
</dbReference>
<keyword evidence="5" id="KW-0819">tRNA processing</keyword>
<dbReference type="GO" id="GO:0005634">
    <property type="term" value="C:nucleus"/>
    <property type="evidence" value="ECO:0007669"/>
    <property type="project" value="UniProtKB-SubCell"/>
</dbReference>